<dbReference type="Proteomes" id="UP000231638">
    <property type="component" value="Unassembled WGS sequence"/>
</dbReference>
<proteinExistence type="predicted"/>
<evidence type="ECO:0000313" key="8">
    <source>
        <dbReference type="EMBL" id="DAB37325.1"/>
    </source>
</evidence>
<evidence type="ECO:0000259" key="7">
    <source>
        <dbReference type="Pfam" id="PF12698"/>
    </source>
</evidence>
<dbReference type="PANTHER" id="PTHR30294:SF47">
    <property type="entry name" value="INNER MEMBRANE TRANSPORT PERMEASE YHHJ"/>
    <property type="match status" value="1"/>
</dbReference>
<comment type="subcellular location">
    <subcellularLocation>
        <location evidence="1">Cell membrane</location>
        <topology evidence="1">Multi-pass membrane protein</topology>
    </subcellularLocation>
</comment>
<sequence length="295" mass="32584">MRVFWTVVARELVRFIRSWQLVLVVLYAFTMEVYIAGSGIELKPRNVAIGYVDESGGGLSQKLLHYFHEPEFLPPVAFHSQAALSQAVFDKEIILGLIFDEDFERTFRKNKHATLNVLLDATAASQAYTTLSYLSNIVLNFSDTAFSVELVTHKLFNENANNATFMALTELLSITTMLSVILTAVVFVKEKEDGTWDIMLLMPVDAKSIILAKSFSQVIIVMIGIVISVGFVVFGAFDTPIHGSFIAFLVLAFFYAFTGAGIGLFVAAVAKDVMQVAQLSVVIMLPLIFLSGAWT</sequence>
<reference evidence="8 9" key="1">
    <citation type="journal article" date="2017" name="Front. Microbiol.">
        <title>Comparative Genomic Analysis of the Class Epsilonproteobacteria and Proposed Reclassification to Epsilonbacteraeota (phyl. nov.).</title>
        <authorList>
            <person name="Waite D.W."/>
            <person name="Vanwonterghem I."/>
            <person name="Rinke C."/>
            <person name="Parks D.H."/>
            <person name="Zhang Y."/>
            <person name="Takai K."/>
            <person name="Sievert S.M."/>
            <person name="Simon J."/>
            <person name="Campbell B.J."/>
            <person name="Hanson T.E."/>
            <person name="Woyke T."/>
            <person name="Klotz M.G."/>
            <person name="Hugenholtz P."/>
        </authorList>
    </citation>
    <scope>NUCLEOTIDE SEQUENCE [LARGE SCALE GENOMIC DNA]</scope>
    <source>
        <strain evidence="8">UBA11420</strain>
    </source>
</reference>
<comment type="caution">
    <text evidence="8">The sequence shown here is derived from an EMBL/GenBank/DDBJ whole genome shotgun (WGS) entry which is preliminary data.</text>
</comment>
<dbReference type="GO" id="GO:0140359">
    <property type="term" value="F:ABC-type transporter activity"/>
    <property type="evidence" value="ECO:0007669"/>
    <property type="project" value="InterPro"/>
</dbReference>
<dbReference type="Gene3D" id="3.40.1710.10">
    <property type="entry name" value="abc type-2 transporter like domain"/>
    <property type="match status" value="1"/>
</dbReference>
<name>A0A2D3WBP6_9BACT</name>
<dbReference type="InterPro" id="IPR051449">
    <property type="entry name" value="ABC-2_transporter_component"/>
</dbReference>
<keyword evidence="5 6" id="KW-0472">Membrane</keyword>
<keyword evidence="2" id="KW-1003">Cell membrane</keyword>
<keyword evidence="4 6" id="KW-1133">Transmembrane helix</keyword>
<feature type="transmembrane region" description="Helical" evidence="6">
    <location>
        <begin position="245"/>
        <end position="269"/>
    </location>
</feature>
<evidence type="ECO:0000256" key="5">
    <source>
        <dbReference type="ARBA" id="ARBA00023136"/>
    </source>
</evidence>
<dbReference type="AlphaFoldDB" id="A0A2D3WBP6"/>
<feature type="transmembrane region" description="Helical" evidence="6">
    <location>
        <begin position="209"/>
        <end position="233"/>
    </location>
</feature>
<dbReference type="Pfam" id="PF12698">
    <property type="entry name" value="ABC2_membrane_3"/>
    <property type="match status" value="1"/>
</dbReference>
<accession>A0A2D3WBP6</accession>
<feature type="non-terminal residue" evidence="8">
    <location>
        <position position="295"/>
    </location>
</feature>
<gene>
    <name evidence="8" type="ORF">CFH80_00170</name>
</gene>
<feature type="domain" description="ABC-2 type transporter transmembrane" evidence="7">
    <location>
        <begin position="18"/>
        <end position="292"/>
    </location>
</feature>
<evidence type="ECO:0000256" key="3">
    <source>
        <dbReference type="ARBA" id="ARBA00022692"/>
    </source>
</evidence>
<evidence type="ECO:0000256" key="1">
    <source>
        <dbReference type="ARBA" id="ARBA00004651"/>
    </source>
</evidence>
<feature type="transmembrane region" description="Helical" evidence="6">
    <location>
        <begin position="165"/>
        <end position="188"/>
    </location>
</feature>
<feature type="transmembrane region" description="Helical" evidence="6">
    <location>
        <begin position="276"/>
        <end position="294"/>
    </location>
</feature>
<feature type="transmembrane region" description="Helical" evidence="6">
    <location>
        <begin position="21"/>
        <end position="40"/>
    </location>
</feature>
<protein>
    <submittedName>
        <fullName evidence="8">ABC transporter</fullName>
    </submittedName>
</protein>
<evidence type="ECO:0000256" key="6">
    <source>
        <dbReference type="SAM" id="Phobius"/>
    </source>
</evidence>
<dbReference type="STRING" id="366522.GCA_001548055_01190"/>
<evidence type="ECO:0000256" key="4">
    <source>
        <dbReference type="ARBA" id="ARBA00022989"/>
    </source>
</evidence>
<keyword evidence="3 6" id="KW-0812">Transmembrane</keyword>
<dbReference type="InterPro" id="IPR013525">
    <property type="entry name" value="ABC2_TM"/>
</dbReference>
<evidence type="ECO:0000256" key="2">
    <source>
        <dbReference type="ARBA" id="ARBA00022475"/>
    </source>
</evidence>
<dbReference type="PANTHER" id="PTHR30294">
    <property type="entry name" value="MEMBRANE COMPONENT OF ABC TRANSPORTER YHHJ-RELATED"/>
    <property type="match status" value="1"/>
</dbReference>
<organism evidence="8 9">
    <name type="scientific">Sulfurospirillum cavolei</name>
    <dbReference type="NCBI Taxonomy" id="366522"/>
    <lineage>
        <taxon>Bacteria</taxon>
        <taxon>Pseudomonadati</taxon>
        <taxon>Campylobacterota</taxon>
        <taxon>Epsilonproteobacteria</taxon>
        <taxon>Campylobacterales</taxon>
        <taxon>Sulfurospirillaceae</taxon>
        <taxon>Sulfurospirillum</taxon>
    </lineage>
</organism>
<evidence type="ECO:0000313" key="9">
    <source>
        <dbReference type="Proteomes" id="UP000231638"/>
    </source>
</evidence>
<dbReference type="GO" id="GO:0005886">
    <property type="term" value="C:plasma membrane"/>
    <property type="evidence" value="ECO:0007669"/>
    <property type="project" value="UniProtKB-SubCell"/>
</dbReference>
<dbReference type="EMBL" id="DLUG01000006">
    <property type="protein sequence ID" value="DAB37325.1"/>
    <property type="molecule type" value="Genomic_DNA"/>
</dbReference>